<dbReference type="NCBIfam" id="TIGR01509">
    <property type="entry name" value="HAD-SF-IA-v3"/>
    <property type="match status" value="1"/>
</dbReference>
<dbReference type="InterPro" id="IPR036412">
    <property type="entry name" value="HAD-like_sf"/>
</dbReference>
<dbReference type="InterPro" id="IPR023198">
    <property type="entry name" value="PGP-like_dom2"/>
</dbReference>
<dbReference type="EMBL" id="JABFCY010000003">
    <property type="protein sequence ID" value="NNU59852.1"/>
    <property type="molecule type" value="Genomic_DNA"/>
</dbReference>
<dbReference type="AlphaFoldDB" id="A0A2P9HCI1"/>
<dbReference type="SFLD" id="SFLDG01129">
    <property type="entry name" value="C1.5:_HAD__Beta-PGM__Phosphata"/>
    <property type="match status" value="1"/>
</dbReference>
<dbReference type="InterPro" id="IPR051600">
    <property type="entry name" value="Beta-PGM-like"/>
</dbReference>
<dbReference type="SUPFAM" id="SSF56784">
    <property type="entry name" value="HAD-like"/>
    <property type="match status" value="1"/>
</dbReference>
<dbReference type="InterPro" id="IPR023214">
    <property type="entry name" value="HAD_sf"/>
</dbReference>
<keyword evidence="3" id="KW-0479">Metal-binding</keyword>
<comment type="similarity">
    <text evidence="2">Belongs to the HAD-like hydrolase superfamily. CbbY/CbbZ/Gph/YieH family.</text>
</comment>
<keyword evidence="9" id="KW-1185">Reference proteome</keyword>
<reference evidence="8" key="2">
    <citation type="submission" date="2017-12" db="EMBL/GenBank/DDBJ databases">
        <authorList>
            <person name="Diaz M."/>
        </authorList>
    </citation>
    <scope>NUCLEOTIDE SEQUENCE [LARGE SCALE GENOMIC DNA]</scope>
    <source>
        <strain evidence="8">FI11154</strain>
    </source>
</reference>
<accession>A0A2P9HCI1</accession>
<dbReference type="EC" id="3.1.3.18" evidence="7"/>
<dbReference type="RefSeq" id="WP_109365978.1">
    <property type="nucleotide sequence ID" value="NZ_JABFCY010000003.1"/>
</dbReference>
<dbReference type="GO" id="GO:0008967">
    <property type="term" value="F:phosphoglycolate phosphatase activity"/>
    <property type="evidence" value="ECO:0007669"/>
    <property type="project" value="UniProtKB-EC"/>
</dbReference>
<dbReference type="Proteomes" id="UP000246073">
    <property type="component" value="Unassembled WGS sequence"/>
</dbReference>
<dbReference type="Pfam" id="PF13419">
    <property type="entry name" value="HAD_2"/>
    <property type="match status" value="1"/>
</dbReference>
<evidence type="ECO:0000256" key="3">
    <source>
        <dbReference type="ARBA" id="ARBA00022723"/>
    </source>
</evidence>
<dbReference type="GO" id="GO:0046872">
    <property type="term" value="F:metal ion binding"/>
    <property type="evidence" value="ECO:0007669"/>
    <property type="project" value="UniProtKB-KW"/>
</dbReference>
<evidence type="ECO:0000256" key="2">
    <source>
        <dbReference type="ARBA" id="ARBA00006171"/>
    </source>
</evidence>
<dbReference type="Proteomes" id="UP000574931">
    <property type="component" value="Unassembled WGS sequence"/>
</dbReference>
<name>A0A2P9HCI1_9HYPH</name>
<evidence type="ECO:0000256" key="4">
    <source>
        <dbReference type="ARBA" id="ARBA00022842"/>
    </source>
</evidence>
<dbReference type="Gene3D" id="1.10.150.240">
    <property type="entry name" value="Putative phosphatase, domain 2"/>
    <property type="match status" value="1"/>
</dbReference>
<dbReference type="EMBL" id="OOFM01000001">
    <property type="protein sequence ID" value="SPL61787.1"/>
    <property type="molecule type" value="Genomic_DNA"/>
</dbReference>
<reference evidence="7" key="1">
    <citation type="submission" date="2017-12" db="EMBL/GenBank/DDBJ databases">
        <authorList>
            <person name="Hurst M.R.H."/>
        </authorList>
    </citation>
    <scope>NUCLEOTIDE SEQUENCE [LARGE SCALE GENOMIC DNA]</scope>
    <source>
        <strain evidence="7">FI11154</strain>
    </source>
</reference>
<sequence length="212" mass="23061">MTIKAIAWDIDGTLVDSEPLHHKALLAGTAHFGTDLSDIPEERFRGVHMDAVFEAVKPRLPADLSFEPWIERIRDHYIAHAGELRPITGVLQAMDAAMEYGLLQVCVSNSGRNIVDTNIAALGIADKLRFSISINDVLHGKPDPEPYLAAAERLRLAPAQMIAIEDSLTGAISAHAAGMKVVGYGLAEQPGNPIDHYLDNYAELPAILRAHM</sequence>
<protein>
    <submittedName>
        <fullName evidence="6">HAD family phosphatase</fullName>
    </submittedName>
    <submittedName>
        <fullName evidence="7">Phosphoglycolate phosphatase</fullName>
        <ecNumber evidence="7">3.1.3.18</ecNumber>
    </submittedName>
</protein>
<dbReference type="CDD" id="cd07505">
    <property type="entry name" value="HAD_BPGM-like"/>
    <property type="match status" value="1"/>
</dbReference>
<reference evidence="6 9" key="3">
    <citation type="submission" date="2020-05" db="EMBL/GenBank/DDBJ databases">
        <title>Draft Genome Sequence of Ochrobactrum soli Isolated from Stable Fly Gut.</title>
        <authorList>
            <person name="Pileggi M.T."/>
            <person name="Vazhakkala L.J."/>
            <person name="Wong C.N."/>
        </authorList>
    </citation>
    <scope>NUCLEOTIDE SEQUENCE [LARGE SCALE GENOMIC DNA]</scope>
    <source>
        <strain evidence="6 9">MTP-C0764</strain>
    </source>
</reference>
<evidence type="ECO:0000256" key="1">
    <source>
        <dbReference type="ARBA" id="ARBA00001946"/>
    </source>
</evidence>
<dbReference type="PRINTS" id="PR00413">
    <property type="entry name" value="HADHALOGNASE"/>
</dbReference>
<dbReference type="SFLD" id="SFLDS00003">
    <property type="entry name" value="Haloacid_Dehalogenase"/>
    <property type="match status" value="1"/>
</dbReference>
<dbReference type="Gene3D" id="3.40.50.1000">
    <property type="entry name" value="HAD superfamily/HAD-like"/>
    <property type="match status" value="1"/>
</dbReference>
<organism evidence="7 8">
    <name type="scientific">Ochrobactrum soli</name>
    <dbReference type="NCBI Taxonomy" id="2448455"/>
    <lineage>
        <taxon>Bacteria</taxon>
        <taxon>Pseudomonadati</taxon>
        <taxon>Pseudomonadota</taxon>
        <taxon>Alphaproteobacteria</taxon>
        <taxon>Hyphomicrobiales</taxon>
        <taxon>Brucellaceae</taxon>
        <taxon>Brucella/Ochrobactrum group</taxon>
        <taxon>Ochrobactrum</taxon>
    </lineage>
</organism>
<dbReference type="PANTHER" id="PTHR46193">
    <property type="entry name" value="6-PHOSPHOGLUCONATE PHOSPHATASE"/>
    <property type="match status" value="1"/>
</dbReference>
<dbReference type="PANTHER" id="PTHR46193:SF18">
    <property type="entry name" value="HEXITOL PHOSPHATASE B"/>
    <property type="match status" value="1"/>
</dbReference>
<evidence type="ECO:0000313" key="7">
    <source>
        <dbReference type="EMBL" id="SPL61787.1"/>
    </source>
</evidence>
<evidence type="ECO:0000313" key="6">
    <source>
        <dbReference type="EMBL" id="NNU59852.1"/>
    </source>
</evidence>
<keyword evidence="5" id="KW-0119">Carbohydrate metabolism</keyword>
<keyword evidence="7" id="KW-0378">Hydrolase</keyword>
<evidence type="ECO:0000313" key="8">
    <source>
        <dbReference type="Proteomes" id="UP000246073"/>
    </source>
</evidence>
<dbReference type="InterPro" id="IPR041492">
    <property type="entry name" value="HAD_2"/>
</dbReference>
<gene>
    <name evidence="6" type="ORF">HKX02_06215</name>
    <name evidence="7" type="ORF">OHAE_4579</name>
</gene>
<keyword evidence="4" id="KW-0460">Magnesium</keyword>
<comment type="cofactor">
    <cofactor evidence="1">
        <name>Mg(2+)</name>
        <dbReference type="ChEBI" id="CHEBI:18420"/>
    </cofactor>
</comment>
<proteinExistence type="inferred from homology"/>
<evidence type="ECO:0000313" key="9">
    <source>
        <dbReference type="Proteomes" id="UP000574931"/>
    </source>
</evidence>
<dbReference type="InterPro" id="IPR006439">
    <property type="entry name" value="HAD-SF_hydro_IA"/>
</dbReference>
<evidence type="ECO:0000256" key="5">
    <source>
        <dbReference type="ARBA" id="ARBA00023277"/>
    </source>
</evidence>